<dbReference type="Pfam" id="PF00588">
    <property type="entry name" value="SpoU_methylase"/>
    <property type="match status" value="1"/>
</dbReference>
<dbReference type="GO" id="GO:0016423">
    <property type="term" value="F:tRNA (guanine) methyltransferase activity"/>
    <property type="evidence" value="ECO:0007669"/>
    <property type="project" value="InterPro"/>
</dbReference>
<dbReference type="Proteomes" id="UP000070544">
    <property type="component" value="Unassembled WGS sequence"/>
</dbReference>
<dbReference type="GO" id="GO:0030488">
    <property type="term" value="P:tRNA methylation"/>
    <property type="evidence" value="ECO:0007669"/>
    <property type="project" value="InterPro"/>
</dbReference>
<evidence type="ECO:0000313" key="6">
    <source>
        <dbReference type="Proteomes" id="UP000070544"/>
    </source>
</evidence>
<evidence type="ECO:0000256" key="2">
    <source>
        <dbReference type="ARBA" id="ARBA00022679"/>
    </source>
</evidence>
<evidence type="ECO:0000256" key="3">
    <source>
        <dbReference type="SAM" id="SignalP"/>
    </source>
</evidence>
<protein>
    <recommendedName>
        <fullName evidence="4">tRNA/rRNA methyltransferase SpoU type domain-containing protein</fullName>
    </recommendedName>
</protein>
<name>A0A139AMI4_GONPJ</name>
<proteinExistence type="predicted"/>
<dbReference type="Gene3D" id="3.40.1280.10">
    <property type="match status" value="1"/>
</dbReference>
<feature type="signal peptide" evidence="3">
    <location>
        <begin position="1"/>
        <end position="25"/>
    </location>
</feature>
<dbReference type="PANTHER" id="PTHR12029">
    <property type="entry name" value="RNA METHYLTRANSFERASE"/>
    <property type="match status" value="1"/>
</dbReference>
<dbReference type="SUPFAM" id="SSF75217">
    <property type="entry name" value="alpha/beta knot"/>
    <property type="match status" value="1"/>
</dbReference>
<evidence type="ECO:0000256" key="1">
    <source>
        <dbReference type="ARBA" id="ARBA00022603"/>
    </source>
</evidence>
<evidence type="ECO:0000259" key="4">
    <source>
        <dbReference type="Pfam" id="PF00588"/>
    </source>
</evidence>
<dbReference type="STRING" id="1344416.A0A139AMI4"/>
<evidence type="ECO:0000313" key="5">
    <source>
        <dbReference type="EMBL" id="KXS17981.1"/>
    </source>
</evidence>
<dbReference type="PANTHER" id="PTHR12029:SF11">
    <property type="entry name" value="METHYLTRANSFERASE TARBP1-RELATED"/>
    <property type="match status" value="1"/>
</dbReference>
<feature type="domain" description="tRNA/rRNA methyltransferase SpoU type" evidence="4">
    <location>
        <begin position="337"/>
        <end position="479"/>
    </location>
</feature>
<dbReference type="InterPro" id="IPR016024">
    <property type="entry name" value="ARM-type_fold"/>
</dbReference>
<keyword evidence="6" id="KW-1185">Reference proteome</keyword>
<dbReference type="InterPro" id="IPR029028">
    <property type="entry name" value="Alpha/beta_knot_MTases"/>
</dbReference>
<dbReference type="InterPro" id="IPR029026">
    <property type="entry name" value="tRNA_m1G_MTases_N"/>
</dbReference>
<feature type="chain" id="PRO_5007296290" description="tRNA/rRNA methyltransferase SpoU type domain-containing protein" evidence="3">
    <location>
        <begin position="26"/>
        <end position="495"/>
    </location>
</feature>
<accession>A0A139AMI4</accession>
<dbReference type="InterPro" id="IPR001537">
    <property type="entry name" value="SpoU_MeTrfase"/>
</dbReference>
<sequence>MDRDYTCRVFLNSLFLMLQMQPSTSSDSAIESFIAQLQNICGTGSELESKYLGSTDQRRRSRAWSSLFMFMPWILQWSNLADFVDWLFVRLKSEILPATRHFVEWSLALVLVRCPEFRPLLWRHLKNFRGKAHITISLCTVSLFVTRKRYQEHQFLTDLCDSLTPWLTCNHFTVRAYAQWVLYTAWQLADRDVVKSTGLTAIAPLVNFLVENPECQRHREQFYLEYALSAFDVEEDLTIDYIFSGHGQLQGYTTDEIISSHAFGRVLLTAPIAIPLLNETRKTIYDLWQKKALQLPVQVDDPTSSNVVQRKGDVWSNHEVDFSIPFEKSQKVPRLPLILAASLLEKPENLGGLSRTCEIFGVETLVLHSMKVTTEAAFQSLAVTSHLHLPLLEVLRRNLPEFLTAKRREGYTIVGVEQAESSVALNHASIPERIILVLGNEKGGIPPNILTLCDMLIEIPQSGETRSLNVHVSGSLVMWEYIRQRLDTGNVREIA</sequence>
<dbReference type="SUPFAM" id="SSF48371">
    <property type="entry name" value="ARM repeat"/>
    <property type="match status" value="1"/>
</dbReference>
<dbReference type="InterPro" id="IPR045330">
    <property type="entry name" value="TRM3/TARBP1"/>
</dbReference>
<keyword evidence="2" id="KW-0808">Transferase</keyword>
<keyword evidence="1" id="KW-0489">Methyltransferase</keyword>
<dbReference type="InterPro" id="IPR044748">
    <property type="entry name" value="Trm3/TARBP1_C"/>
</dbReference>
<dbReference type="OrthoDB" id="241340at2759"/>
<dbReference type="AlphaFoldDB" id="A0A139AMI4"/>
<reference evidence="5 6" key="1">
    <citation type="journal article" date="2015" name="Genome Biol. Evol.">
        <title>Phylogenomic analyses indicate that early fungi evolved digesting cell walls of algal ancestors of land plants.</title>
        <authorList>
            <person name="Chang Y."/>
            <person name="Wang S."/>
            <person name="Sekimoto S."/>
            <person name="Aerts A.L."/>
            <person name="Choi C."/>
            <person name="Clum A."/>
            <person name="LaButti K.M."/>
            <person name="Lindquist E.A."/>
            <person name="Yee Ngan C."/>
            <person name="Ohm R.A."/>
            <person name="Salamov A.A."/>
            <person name="Grigoriev I.V."/>
            <person name="Spatafora J.W."/>
            <person name="Berbee M.L."/>
        </authorList>
    </citation>
    <scope>NUCLEOTIDE SEQUENCE [LARGE SCALE GENOMIC DNA]</scope>
    <source>
        <strain evidence="5 6">JEL478</strain>
    </source>
</reference>
<keyword evidence="3" id="KW-0732">Signal</keyword>
<dbReference type="CDD" id="cd18091">
    <property type="entry name" value="SpoU-like_TRM3-like"/>
    <property type="match status" value="1"/>
</dbReference>
<dbReference type="EMBL" id="KQ965744">
    <property type="protein sequence ID" value="KXS17981.1"/>
    <property type="molecule type" value="Genomic_DNA"/>
</dbReference>
<gene>
    <name evidence="5" type="ORF">M427DRAFT_236557</name>
</gene>
<dbReference type="GO" id="GO:0003723">
    <property type="term" value="F:RNA binding"/>
    <property type="evidence" value="ECO:0007669"/>
    <property type="project" value="InterPro"/>
</dbReference>
<organism evidence="5 6">
    <name type="scientific">Gonapodya prolifera (strain JEL478)</name>
    <name type="common">Monoblepharis prolifera</name>
    <dbReference type="NCBI Taxonomy" id="1344416"/>
    <lineage>
        <taxon>Eukaryota</taxon>
        <taxon>Fungi</taxon>
        <taxon>Fungi incertae sedis</taxon>
        <taxon>Chytridiomycota</taxon>
        <taxon>Chytridiomycota incertae sedis</taxon>
        <taxon>Monoblepharidomycetes</taxon>
        <taxon>Monoblepharidales</taxon>
        <taxon>Gonapodyaceae</taxon>
        <taxon>Gonapodya</taxon>
    </lineage>
</organism>